<dbReference type="RefSeq" id="WP_173292163.1">
    <property type="nucleotide sequence ID" value="NZ_AP021888.1"/>
</dbReference>
<dbReference type="SUPFAM" id="SSF52172">
    <property type="entry name" value="CheY-like"/>
    <property type="match status" value="1"/>
</dbReference>
<dbReference type="PANTHER" id="PTHR43228">
    <property type="entry name" value="TWO-COMPONENT RESPONSE REGULATOR"/>
    <property type="match status" value="1"/>
</dbReference>
<dbReference type="EMBL" id="AP021888">
    <property type="protein sequence ID" value="BBP44449.1"/>
    <property type="molecule type" value="Genomic_DNA"/>
</dbReference>
<evidence type="ECO:0000259" key="2">
    <source>
        <dbReference type="PROSITE" id="PS50110"/>
    </source>
</evidence>
<keyword evidence="4" id="KW-1185">Reference proteome</keyword>
<dbReference type="InterPro" id="IPR001789">
    <property type="entry name" value="Sig_transdc_resp-reg_receiver"/>
</dbReference>
<gene>
    <name evidence="3" type="primary">cheY_3</name>
    <name evidence="3" type="ORF">THMIRHAT_21950</name>
</gene>
<dbReference type="PROSITE" id="PS50110">
    <property type="entry name" value="RESPONSE_REGULATORY"/>
    <property type="match status" value="1"/>
</dbReference>
<feature type="domain" description="Response regulatory" evidence="2">
    <location>
        <begin position="6"/>
        <end position="123"/>
    </location>
</feature>
<dbReference type="Gene3D" id="3.40.50.2300">
    <property type="match status" value="1"/>
</dbReference>
<protein>
    <submittedName>
        <fullName evidence="3">Response regulator</fullName>
    </submittedName>
</protein>
<dbReference type="AlphaFoldDB" id="A0A6F8PQQ9"/>
<keyword evidence="1" id="KW-0597">Phosphoprotein</keyword>
<reference evidence="4" key="1">
    <citation type="submission" date="2019-11" db="EMBL/GenBank/DDBJ databases">
        <title>Isolation and characterization of two novel species in the genus Thiomicrorhabdus.</title>
        <authorList>
            <person name="Mochizuki J."/>
            <person name="Kojima H."/>
            <person name="Fukui M."/>
        </authorList>
    </citation>
    <scope>NUCLEOTIDE SEQUENCE [LARGE SCALE GENOMIC DNA]</scope>
    <source>
        <strain evidence="4">AkT22</strain>
    </source>
</reference>
<dbReference type="Pfam" id="PF00072">
    <property type="entry name" value="Response_reg"/>
    <property type="match status" value="1"/>
</dbReference>
<evidence type="ECO:0000313" key="3">
    <source>
        <dbReference type="EMBL" id="BBP44449.1"/>
    </source>
</evidence>
<dbReference type="SMART" id="SM00448">
    <property type="entry name" value="REC"/>
    <property type="match status" value="1"/>
</dbReference>
<dbReference type="Proteomes" id="UP000501466">
    <property type="component" value="Chromosome"/>
</dbReference>
<name>A0A6F8PQQ9_9GAMM</name>
<dbReference type="KEGG" id="tzo:THMIRHAT_21950"/>
<sequence>MNSSLKFLIVDDMPQMCKIIYSILTDLGWKNITIATSGEKALKLLQEKEFDVMLLDNNMPGMEGLEVLEQLQKLNITTKPKVMMLTADRKMTTVQAAIKLGVSDFLVKPFKPQTLLEKIEKLGL</sequence>
<dbReference type="InterPro" id="IPR052048">
    <property type="entry name" value="ST_Response_Regulator"/>
</dbReference>
<evidence type="ECO:0000256" key="1">
    <source>
        <dbReference type="PROSITE-ProRule" id="PRU00169"/>
    </source>
</evidence>
<dbReference type="PANTHER" id="PTHR43228:SF1">
    <property type="entry name" value="TWO-COMPONENT RESPONSE REGULATOR ARR22"/>
    <property type="match status" value="1"/>
</dbReference>
<dbReference type="GO" id="GO:0000160">
    <property type="term" value="P:phosphorelay signal transduction system"/>
    <property type="evidence" value="ECO:0007669"/>
    <property type="project" value="InterPro"/>
</dbReference>
<accession>A0A6F8PQQ9</accession>
<evidence type="ECO:0000313" key="4">
    <source>
        <dbReference type="Proteomes" id="UP000501466"/>
    </source>
</evidence>
<proteinExistence type="predicted"/>
<dbReference type="InterPro" id="IPR011006">
    <property type="entry name" value="CheY-like_superfamily"/>
</dbReference>
<feature type="modified residue" description="4-aspartylphosphate" evidence="1">
    <location>
        <position position="56"/>
    </location>
</feature>
<organism evidence="3 4">
    <name type="scientific">Thiosulfativibrio zosterae</name>
    <dbReference type="NCBI Taxonomy" id="2675053"/>
    <lineage>
        <taxon>Bacteria</taxon>
        <taxon>Pseudomonadati</taxon>
        <taxon>Pseudomonadota</taxon>
        <taxon>Gammaproteobacteria</taxon>
        <taxon>Thiotrichales</taxon>
        <taxon>Piscirickettsiaceae</taxon>
        <taxon>Thiosulfativibrio</taxon>
    </lineage>
</organism>